<dbReference type="AlphaFoldDB" id="B9SGZ8"/>
<dbReference type="InterPro" id="IPR016024">
    <property type="entry name" value="ARM-type_fold"/>
</dbReference>
<dbReference type="GO" id="GO:0000796">
    <property type="term" value="C:condensin complex"/>
    <property type="evidence" value="ECO:0000318"/>
    <property type="project" value="GO_Central"/>
</dbReference>
<dbReference type="InParanoid" id="B9SGZ8"/>
<organism evidence="2 3">
    <name type="scientific">Ricinus communis</name>
    <name type="common">Castor bean</name>
    <dbReference type="NCBI Taxonomy" id="3988"/>
    <lineage>
        <taxon>Eukaryota</taxon>
        <taxon>Viridiplantae</taxon>
        <taxon>Streptophyta</taxon>
        <taxon>Embryophyta</taxon>
        <taxon>Tracheophyta</taxon>
        <taxon>Spermatophyta</taxon>
        <taxon>Magnoliopsida</taxon>
        <taxon>eudicotyledons</taxon>
        <taxon>Gunneridae</taxon>
        <taxon>Pentapetalae</taxon>
        <taxon>rosids</taxon>
        <taxon>fabids</taxon>
        <taxon>Malpighiales</taxon>
        <taxon>Euphorbiaceae</taxon>
        <taxon>Acalyphoideae</taxon>
        <taxon>Acalypheae</taxon>
        <taxon>Ricinus</taxon>
    </lineage>
</organism>
<name>B9SGZ8_RICCO</name>
<accession>B9SGZ8</accession>
<gene>
    <name evidence="2" type="ORF">RCOM_0579850</name>
</gene>
<evidence type="ECO:0000313" key="2">
    <source>
        <dbReference type="EMBL" id="EEF37095.1"/>
    </source>
</evidence>
<evidence type="ECO:0000256" key="1">
    <source>
        <dbReference type="SAM" id="MobiDB-lite"/>
    </source>
</evidence>
<dbReference type="Pfam" id="PF12422">
    <property type="entry name" value="Condensin2nSMC"/>
    <property type="match status" value="1"/>
</dbReference>
<dbReference type="GO" id="GO:0005634">
    <property type="term" value="C:nucleus"/>
    <property type="evidence" value="ECO:0000318"/>
    <property type="project" value="GO_Central"/>
</dbReference>
<dbReference type="Gene3D" id="1.25.10.10">
    <property type="entry name" value="Leucine-rich Repeat Variant"/>
    <property type="match status" value="1"/>
</dbReference>
<dbReference type="InterPro" id="IPR024741">
    <property type="entry name" value="Condensin2_G2"/>
</dbReference>
<dbReference type="STRING" id="3988.B9SGZ8"/>
<feature type="region of interest" description="Disordered" evidence="1">
    <location>
        <begin position="862"/>
        <end position="888"/>
    </location>
</feature>
<proteinExistence type="predicted"/>
<dbReference type="PANTHER" id="PTHR16199">
    <property type="entry name" value="CONDENSIN-2 COMPLEX SUBUNIT G2"/>
    <property type="match status" value="1"/>
</dbReference>
<protein>
    <recommendedName>
        <fullName evidence="4">Condensin-2 complex subunit G2</fullName>
    </recommendedName>
</protein>
<dbReference type="eggNOG" id="KOG1949">
    <property type="taxonomic scope" value="Eukaryota"/>
</dbReference>
<dbReference type="SUPFAM" id="SSF48371">
    <property type="entry name" value="ARM repeat"/>
    <property type="match status" value="1"/>
</dbReference>
<sequence length="1216" mass="136308">MEKRLGSSLKSSAEDFISSATKLNLKSSKSTLKTLIHSISTSSSLSTTLPCSLHHSISNSILSFQNLLQHPPQPLDPAKSPPSKRPRRASSRKNKPSPLEHETNLTHEKQDTIDKFQILAHITFLCVSQPKKAFSPSDLLPAVQLLHDNLVLFESDLSLSLEIASLCEFYWKENLSGREMLISQFIPFLVSRSLTSKRKIDVHRVCALREAFNLFDFEDESIEDLKLLLMRCVISPLYLKTEDGRRFLAFIFGLSMQLLKEALAMIKSQIPFGRKSILEAYGEILFRAWKGVNGELKDEIENGFLQGLIEAAIYSSSGVLASSVRRVLGAFVSQRTTDGVEKLLFRLAEPVIFRSLQVANSNVRLNALHLLLDLFPLEDPDVTKEVKDTLLDKQFFLLERLLMDDCPNVRVVAVEGCCRVLHLFWEIIPSSTITKVLTKIFDDMSHDISNEVRLSTLNGIVYLLGNPQSHEILKVLLQRVGHLILDNVLSIRVAVMDLLLLLRDIPSFQFNKVVGLDELLSSLANDQPQVAQKITRLLMPSYFPSKVSTEEACNRCVTLIKRSPMAGARFCEFAVSEGASLKSLMELVRALISLALRHDKLEADQKEGFLAAASHLCNSLVGEPCYKNALKELFVGGKVKSLFAYASTRCAQSSVLNIFSSISPEDVAVLVEECMHLITNCSGISDNVELQDEVRSAHKLMLSCDSFDDLFEALTKLLQKTAYRCHIKFGVEMPKQRISPRKRKKCKYAVKISAKWKHVSGKTASNFEDDYSLALGIAWQIKDLLGSEDSRKAIFGSQALELPFLALKVISEVSIMQCVSCEYLDSSPPTLLDETTDHLLNCTDKLLAAGDSGVSCNLPADATQERKKGHRNRVKQKDFQKDASSANNDGSLLSKEKIMSNKVKLLTTVLKFIVDSTAMGFLSNTHRRCLSFTSSYIKYVIHVLGKQSNERVQFKEDNLKECILCLKSSFSYAAKLLNLILKDTNEASPPPTETFNLANDMLDLITSIELSLGSNFAARLAAGAKSWLPDLILALGSRCIFQQTPAESTYLTALSHVKLHFPSWPLILAEIELCEISKDSPEKEDDRDSEPDEFPLFEKFIEMILSLLKGNPKVLDAVGVIFLTYSIVGLERKDFGLVLGLLHFVRVKLVGQEDREWTELEMMLSSLPDIYPQIERESEEQINEDARQKLESARALLEPVWLYHVYETGRFTAMEE</sequence>
<evidence type="ECO:0008006" key="4">
    <source>
        <dbReference type="Google" id="ProtNLM"/>
    </source>
</evidence>
<dbReference type="EMBL" id="EQ973956">
    <property type="protein sequence ID" value="EEF37095.1"/>
    <property type="molecule type" value="Genomic_DNA"/>
</dbReference>
<evidence type="ECO:0000313" key="3">
    <source>
        <dbReference type="Proteomes" id="UP000008311"/>
    </source>
</evidence>
<feature type="region of interest" description="Disordered" evidence="1">
    <location>
        <begin position="70"/>
        <end position="106"/>
    </location>
</feature>
<reference evidence="3" key="1">
    <citation type="journal article" date="2010" name="Nat. Biotechnol.">
        <title>Draft genome sequence of the oilseed species Ricinus communis.</title>
        <authorList>
            <person name="Chan A.P."/>
            <person name="Crabtree J."/>
            <person name="Zhao Q."/>
            <person name="Lorenzi H."/>
            <person name="Orvis J."/>
            <person name="Puiu D."/>
            <person name="Melake-Berhan A."/>
            <person name="Jones K.M."/>
            <person name="Redman J."/>
            <person name="Chen G."/>
            <person name="Cahoon E.B."/>
            <person name="Gedil M."/>
            <person name="Stanke M."/>
            <person name="Haas B.J."/>
            <person name="Wortman J.R."/>
            <person name="Fraser-Liggett C.M."/>
            <person name="Ravel J."/>
            <person name="Rabinowicz P.D."/>
        </authorList>
    </citation>
    <scope>NUCLEOTIDE SEQUENCE [LARGE SCALE GENOMIC DNA]</scope>
    <source>
        <strain evidence="3">cv. Hale</strain>
    </source>
</reference>
<dbReference type="Proteomes" id="UP000008311">
    <property type="component" value="Unassembled WGS sequence"/>
</dbReference>
<keyword evidence="3" id="KW-1185">Reference proteome</keyword>
<dbReference type="FunCoup" id="B9SGZ8">
    <property type="interactions" value="1340"/>
</dbReference>
<dbReference type="GO" id="GO:0000070">
    <property type="term" value="P:mitotic sister chromatid segregation"/>
    <property type="evidence" value="ECO:0000318"/>
    <property type="project" value="GO_Central"/>
</dbReference>
<dbReference type="InterPro" id="IPR011989">
    <property type="entry name" value="ARM-like"/>
</dbReference>
<dbReference type="PANTHER" id="PTHR16199:SF4">
    <property type="entry name" value="CONDENSIN-2 COMPLEX SUBUNIT G2"/>
    <property type="match status" value="1"/>
</dbReference>
<feature type="compositionally biased region" description="Basic residues" evidence="1">
    <location>
        <begin position="82"/>
        <end position="95"/>
    </location>
</feature>